<sequence length="219" mass="24444">MRLPLPLLALVCCALMARQHCAAAGKARHLRWEISNMFWSPDCEEKVVIGINGQFPGPTIRARAGDTVHVQLRNALHTEGVVIHWHGIRQIGTPWADGTAAISQCAINPEETFTYRFVVDKPGTYFYHGHYGMQRAAGLYGSLVVDVAEGEEEPFQYDGELNLLLSDWYHESIHTQMVALSSRPFRWIGEPQVPPILPCMISLVIVISFISVPVMTAVH</sequence>
<organism evidence="6">
    <name type="scientific">Zea mays</name>
    <name type="common">Maize</name>
    <dbReference type="NCBI Taxonomy" id="4577"/>
    <lineage>
        <taxon>Eukaryota</taxon>
        <taxon>Viridiplantae</taxon>
        <taxon>Streptophyta</taxon>
        <taxon>Embryophyta</taxon>
        <taxon>Tracheophyta</taxon>
        <taxon>Spermatophyta</taxon>
        <taxon>Magnoliopsida</taxon>
        <taxon>Liliopsida</taxon>
        <taxon>Poales</taxon>
        <taxon>Poaceae</taxon>
        <taxon>PACMAD clade</taxon>
        <taxon>Panicoideae</taxon>
        <taxon>Andropogonodae</taxon>
        <taxon>Andropogoneae</taxon>
        <taxon>Tripsacinae</taxon>
        <taxon>Zea</taxon>
    </lineage>
</organism>
<dbReference type="CDD" id="cd13845">
    <property type="entry name" value="CuRO_1_AAO"/>
    <property type="match status" value="1"/>
</dbReference>
<keyword evidence="4" id="KW-0186">Copper</keyword>
<dbReference type="InterPro" id="IPR008972">
    <property type="entry name" value="Cupredoxin"/>
</dbReference>
<dbReference type="FunFam" id="2.60.40.420:FF:000059">
    <property type="entry name" value="L-ascorbate oxidase"/>
    <property type="match status" value="1"/>
</dbReference>
<dbReference type="InterPro" id="IPR011707">
    <property type="entry name" value="Cu-oxidase-like_N"/>
</dbReference>
<feature type="domain" description="Plastocyanin-like" evidence="5">
    <location>
        <begin position="36"/>
        <end position="146"/>
    </location>
</feature>
<dbReference type="GO" id="GO:0005507">
    <property type="term" value="F:copper ion binding"/>
    <property type="evidence" value="ECO:0007669"/>
    <property type="project" value="InterPro"/>
</dbReference>
<dbReference type="PANTHER" id="PTHR11709">
    <property type="entry name" value="MULTI-COPPER OXIDASE"/>
    <property type="match status" value="1"/>
</dbReference>
<evidence type="ECO:0000256" key="3">
    <source>
        <dbReference type="ARBA" id="ARBA00023002"/>
    </source>
</evidence>
<evidence type="ECO:0000256" key="4">
    <source>
        <dbReference type="ARBA" id="ARBA00023008"/>
    </source>
</evidence>
<proteinExistence type="inferred from homology"/>
<evidence type="ECO:0000256" key="2">
    <source>
        <dbReference type="ARBA" id="ARBA00022723"/>
    </source>
</evidence>
<dbReference type="Pfam" id="PF07732">
    <property type="entry name" value="Cu-oxidase_3"/>
    <property type="match status" value="1"/>
</dbReference>
<dbReference type="SUPFAM" id="SSF49503">
    <property type="entry name" value="Cupredoxins"/>
    <property type="match status" value="1"/>
</dbReference>
<evidence type="ECO:0000256" key="1">
    <source>
        <dbReference type="ARBA" id="ARBA00010609"/>
    </source>
</evidence>
<keyword evidence="3" id="KW-0560">Oxidoreductase</keyword>
<dbReference type="Gene3D" id="2.60.40.420">
    <property type="entry name" value="Cupredoxins - blue copper proteins"/>
    <property type="match status" value="2"/>
</dbReference>
<dbReference type="EMBL" id="CM000785">
    <property type="protein sequence ID" value="AQL04075.1"/>
    <property type="molecule type" value="Genomic_DNA"/>
</dbReference>
<dbReference type="InterPro" id="IPR045087">
    <property type="entry name" value="Cu-oxidase_fam"/>
</dbReference>
<accession>A0A1D6P238</accession>
<evidence type="ECO:0000313" key="6">
    <source>
        <dbReference type="EMBL" id="AQL04075.1"/>
    </source>
</evidence>
<dbReference type="PANTHER" id="PTHR11709:SF394">
    <property type="entry name" value="FI03373P-RELATED"/>
    <property type="match status" value="1"/>
</dbReference>
<evidence type="ECO:0000259" key="5">
    <source>
        <dbReference type="Pfam" id="PF07732"/>
    </source>
</evidence>
<dbReference type="GO" id="GO:0016491">
    <property type="term" value="F:oxidoreductase activity"/>
    <property type="evidence" value="ECO:0007669"/>
    <property type="project" value="UniProtKB-KW"/>
</dbReference>
<dbReference type="AlphaFoldDB" id="A0A1D6P238"/>
<comment type="similarity">
    <text evidence="1">Belongs to the multicopper oxidase family.</text>
</comment>
<dbReference type="InterPro" id="IPR034259">
    <property type="entry name" value="CuRO_1_AAO"/>
</dbReference>
<protein>
    <submittedName>
        <fullName evidence="6">Plant L-ascorbate oxidase</fullName>
    </submittedName>
</protein>
<keyword evidence="2" id="KW-0479">Metal-binding</keyword>
<gene>
    <name evidence="6" type="ORF">ZEAMMB73_Zm00001d046330</name>
</gene>
<reference evidence="6" key="1">
    <citation type="submission" date="2015-12" db="EMBL/GenBank/DDBJ databases">
        <title>Update maize B73 reference genome by single molecule sequencing technologies.</title>
        <authorList>
            <consortium name="Maize Genome Sequencing Project"/>
            <person name="Ware D."/>
        </authorList>
    </citation>
    <scope>NUCLEOTIDE SEQUENCE</scope>
    <source>
        <tissue evidence="6">Seedling</tissue>
    </source>
</reference>
<name>A0A1D6P238_MAIZE</name>
<dbReference type="ExpressionAtlas" id="A0A1D6P238">
    <property type="expression patterns" value="baseline and differential"/>
</dbReference>